<protein>
    <submittedName>
        <fullName evidence="2">Uncharacterized protein</fullName>
    </submittedName>
</protein>
<proteinExistence type="predicted"/>
<accession>A0A1I7YM65</accession>
<organism evidence="1 2">
    <name type="scientific">Steinernema glaseri</name>
    <dbReference type="NCBI Taxonomy" id="37863"/>
    <lineage>
        <taxon>Eukaryota</taxon>
        <taxon>Metazoa</taxon>
        <taxon>Ecdysozoa</taxon>
        <taxon>Nematoda</taxon>
        <taxon>Chromadorea</taxon>
        <taxon>Rhabditida</taxon>
        <taxon>Tylenchina</taxon>
        <taxon>Panagrolaimomorpha</taxon>
        <taxon>Strongyloidoidea</taxon>
        <taxon>Steinernematidae</taxon>
        <taxon>Steinernema</taxon>
    </lineage>
</organism>
<name>A0A1I7YM65_9BILA</name>
<dbReference type="Proteomes" id="UP000095287">
    <property type="component" value="Unplaced"/>
</dbReference>
<dbReference type="WBParaSite" id="L893_g17822.t1">
    <property type="protein sequence ID" value="L893_g17822.t1"/>
    <property type="gene ID" value="L893_g17822"/>
</dbReference>
<evidence type="ECO:0000313" key="1">
    <source>
        <dbReference type="Proteomes" id="UP000095287"/>
    </source>
</evidence>
<evidence type="ECO:0000313" key="2">
    <source>
        <dbReference type="WBParaSite" id="L893_g17822.t1"/>
    </source>
</evidence>
<keyword evidence="1" id="KW-1185">Reference proteome</keyword>
<sequence length="205" mass="23271">MDTAASENSISLTKTPLLAQPILDRTRKCEVVVPGLFCESLTDLKEDEAFAEAPVFKDLNGYYHRPTKAKYLMSLTVIAENLVFHKKGAKAKGVSLRKVQKLMASCRDVAVRELIVKKFPSDSIPQRPLFSELTTYFNRVVLHYDSDTASFREFLLAFVAGKKLQMLAVSNVAERTIFALPFWFPRLSFYPTLTPWLQEALLEVF</sequence>
<dbReference type="AlphaFoldDB" id="A0A1I7YM65"/>
<reference evidence="2" key="1">
    <citation type="submission" date="2016-11" db="UniProtKB">
        <authorList>
            <consortium name="WormBaseParasite"/>
        </authorList>
    </citation>
    <scope>IDENTIFICATION</scope>
</reference>